<evidence type="ECO:0000313" key="2">
    <source>
        <dbReference type="EMBL" id="KNZ49830.1"/>
    </source>
</evidence>
<organism evidence="2 3">
    <name type="scientific">Puccinia sorghi</name>
    <dbReference type="NCBI Taxonomy" id="27349"/>
    <lineage>
        <taxon>Eukaryota</taxon>
        <taxon>Fungi</taxon>
        <taxon>Dikarya</taxon>
        <taxon>Basidiomycota</taxon>
        <taxon>Pucciniomycotina</taxon>
        <taxon>Pucciniomycetes</taxon>
        <taxon>Pucciniales</taxon>
        <taxon>Pucciniaceae</taxon>
        <taxon>Puccinia</taxon>
    </lineage>
</organism>
<dbReference type="Proteomes" id="UP000037035">
    <property type="component" value="Unassembled WGS sequence"/>
</dbReference>
<feature type="region of interest" description="Disordered" evidence="1">
    <location>
        <begin position="1"/>
        <end position="21"/>
    </location>
</feature>
<keyword evidence="3" id="KW-1185">Reference proteome</keyword>
<reference evidence="2 3" key="1">
    <citation type="submission" date="2015-08" db="EMBL/GenBank/DDBJ databases">
        <title>Next Generation Sequencing and Analysis of the Genome of Puccinia sorghi L Schw, the Causal Agent of Maize Common Rust.</title>
        <authorList>
            <person name="Rochi L."/>
            <person name="Burguener G."/>
            <person name="Darino M."/>
            <person name="Turjanski A."/>
            <person name="Kreff E."/>
            <person name="Dieguez M.J."/>
            <person name="Sacco F."/>
        </authorList>
    </citation>
    <scope>NUCLEOTIDE SEQUENCE [LARGE SCALE GENOMIC DNA]</scope>
    <source>
        <strain evidence="2 3">RO10H11247</strain>
    </source>
</reference>
<evidence type="ECO:0000256" key="1">
    <source>
        <dbReference type="SAM" id="MobiDB-lite"/>
    </source>
</evidence>
<gene>
    <name evidence="2" type="ORF">VP01_4759g1</name>
</gene>
<dbReference type="VEuPathDB" id="FungiDB:VP01_4759g1"/>
<proteinExistence type="predicted"/>
<accession>A0A0L6UPS2</accession>
<name>A0A0L6UPS2_9BASI</name>
<dbReference type="EMBL" id="LAVV01009899">
    <property type="protein sequence ID" value="KNZ49830.1"/>
    <property type="molecule type" value="Genomic_DNA"/>
</dbReference>
<protein>
    <submittedName>
        <fullName evidence="2">Uncharacterized protein</fullName>
    </submittedName>
</protein>
<feature type="compositionally biased region" description="Low complexity" evidence="1">
    <location>
        <begin position="1"/>
        <end position="13"/>
    </location>
</feature>
<comment type="caution">
    <text evidence="2">The sequence shown here is derived from an EMBL/GenBank/DDBJ whole genome shotgun (WGS) entry which is preliminary data.</text>
</comment>
<evidence type="ECO:0000313" key="3">
    <source>
        <dbReference type="Proteomes" id="UP000037035"/>
    </source>
</evidence>
<sequence length="72" mass="8441">MSSNSNPNPNHNNVTEISPRAKFLSKPTKYKDSVTQLLTDCSNIDRWKHDLNCFIFLNLELKIVLNNPKYYR</sequence>
<dbReference type="AlphaFoldDB" id="A0A0L6UPS2"/>